<protein>
    <submittedName>
        <fullName evidence="1">Uncharacterized protein</fullName>
    </submittedName>
</protein>
<evidence type="ECO:0000313" key="2">
    <source>
        <dbReference type="Proteomes" id="UP000680670"/>
    </source>
</evidence>
<keyword evidence="2" id="KW-1185">Reference proteome</keyword>
<comment type="caution">
    <text evidence="1">The sequence shown here is derived from an EMBL/GenBank/DDBJ whole genome shotgun (WGS) entry which is preliminary data.</text>
</comment>
<reference evidence="1 2" key="1">
    <citation type="submission" date="2021-03" db="EMBL/GenBank/DDBJ databases">
        <title>Antimicrobial resistance genes in bacteria isolated from Japanese honey, and their potential for conferring macrolide and lincosamide resistance in the American foulbrood pathogen Paenibacillus larvae.</title>
        <authorList>
            <person name="Okamoto M."/>
            <person name="Kumagai M."/>
            <person name="Kanamori H."/>
            <person name="Takamatsu D."/>
        </authorList>
    </citation>
    <scope>NUCLEOTIDE SEQUENCE [LARGE SCALE GENOMIC DNA]</scope>
    <source>
        <strain evidence="1 2">J6TS1</strain>
    </source>
</reference>
<sequence length="41" mass="4830">MHYDEFQRHFNLLDPGHAEYTPGKCADNPVFYEYAGNRRVA</sequence>
<proteinExistence type="predicted"/>
<accession>A0ABQ4KS07</accession>
<gene>
    <name evidence="1" type="ORF">J6TS1_01300</name>
</gene>
<evidence type="ECO:0000313" key="1">
    <source>
        <dbReference type="EMBL" id="GIN94260.1"/>
    </source>
</evidence>
<dbReference type="Proteomes" id="UP000680670">
    <property type="component" value="Unassembled WGS sequence"/>
</dbReference>
<dbReference type="EMBL" id="BORJ01000001">
    <property type="protein sequence ID" value="GIN94260.1"/>
    <property type="molecule type" value="Genomic_DNA"/>
</dbReference>
<name>A0ABQ4KS07_SIMTE</name>
<organism evidence="1 2">
    <name type="scientific">Siminovitchia terrae</name>
    <name type="common">Bacillus terrae</name>
    <dbReference type="NCBI Taxonomy" id="1914933"/>
    <lineage>
        <taxon>Bacteria</taxon>
        <taxon>Bacillati</taxon>
        <taxon>Bacillota</taxon>
        <taxon>Bacilli</taxon>
        <taxon>Bacillales</taxon>
        <taxon>Bacillaceae</taxon>
        <taxon>Siminovitchia</taxon>
    </lineage>
</organism>